<dbReference type="EMBL" id="CP056775">
    <property type="protein sequence ID" value="QRR00275.1"/>
    <property type="molecule type" value="Genomic_DNA"/>
</dbReference>
<evidence type="ECO:0000313" key="2">
    <source>
        <dbReference type="Proteomes" id="UP000612680"/>
    </source>
</evidence>
<gene>
    <name evidence="1" type="ORF">HWI92_04830</name>
</gene>
<keyword evidence="2" id="KW-1185">Reference proteome</keyword>
<accession>A0ABX7I2V1</accession>
<proteinExistence type="predicted"/>
<reference evidence="1 2" key="1">
    <citation type="submission" date="2020-06" db="EMBL/GenBank/DDBJ databases">
        <title>Dyadobacter sandarakinus sp. nov., isolated from the soil of the Arctic Yellow River Station.</title>
        <authorList>
            <person name="Zhang Y."/>
            <person name="Peng F."/>
        </authorList>
    </citation>
    <scope>NUCLEOTIDE SEQUENCE [LARGE SCALE GENOMIC DNA]</scope>
    <source>
        <strain evidence="1 2">Q3-56</strain>
    </source>
</reference>
<sequence length="238" mass="27139">MIVNYTAEGWSMIMQRSHGLLAAQICAQWKKEDQPARWVDTLIATAEHDDANEELSMPEINPETGGPKNFKMKPFDEEYCDRLLNMAFAKGRYVGLLIARHIRFLYRDEPTAGKYCEQLEQKEAEWITEAGTTEKAVAASYELLEFCDALSLIMCQDLIPPEGRKMEISNGPDGTTYQLFRAENGDLAVQPWPFEPASFEVSYESRCISQLSFKRPEALRDLLQQANARLHAFTFSKP</sequence>
<protein>
    <submittedName>
        <fullName evidence="1">DUF3891 family protein</fullName>
    </submittedName>
</protein>
<name>A0ABX7I2V1_9BACT</name>
<organism evidence="1 2">
    <name type="scientific">Dyadobacter sandarakinus</name>
    <dbReference type="NCBI Taxonomy" id="2747268"/>
    <lineage>
        <taxon>Bacteria</taxon>
        <taxon>Pseudomonadati</taxon>
        <taxon>Bacteroidota</taxon>
        <taxon>Cytophagia</taxon>
        <taxon>Cytophagales</taxon>
        <taxon>Spirosomataceae</taxon>
        <taxon>Dyadobacter</taxon>
    </lineage>
</organism>
<evidence type="ECO:0000313" key="1">
    <source>
        <dbReference type="EMBL" id="QRR00275.1"/>
    </source>
</evidence>
<dbReference type="InterPro" id="IPR024992">
    <property type="entry name" value="DUF3891"/>
</dbReference>
<dbReference type="Pfam" id="PF13030">
    <property type="entry name" value="DUF3891"/>
    <property type="match status" value="1"/>
</dbReference>
<dbReference type="Proteomes" id="UP000612680">
    <property type="component" value="Chromosome"/>
</dbReference>
<dbReference type="RefSeq" id="WP_204661148.1">
    <property type="nucleotide sequence ID" value="NZ_CP056775.1"/>
</dbReference>